<dbReference type="PANTHER" id="PTHR37422">
    <property type="entry name" value="TEICHURONIC ACID BIOSYNTHESIS PROTEIN TUAE"/>
    <property type="match status" value="1"/>
</dbReference>
<keyword evidence="3 5" id="KW-1133">Transmembrane helix</keyword>
<keyword evidence="2 5" id="KW-0812">Transmembrane</keyword>
<proteinExistence type="predicted"/>
<feature type="transmembrane region" description="Helical" evidence="5">
    <location>
        <begin position="33"/>
        <end position="60"/>
    </location>
</feature>
<evidence type="ECO:0000256" key="1">
    <source>
        <dbReference type="ARBA" id="ARBA00004141"/>
    </source>
</evidence>
<evidence type="ECO:0000313" key="8">
    <source>
        <dbReference type="Proteomes" id="UP000824236"/>
    </source>
</evidence>
<gene>
    <name evidence="7" type="ORF">H9791_08475</name>
</gene>
<comment type="subcellular location">
    <subcellularLocation>
        <location evidence="1">Membrane</location>
        <topology evidence="1">Multi-pass membrane protein</topology>
    </subcellularLocation>
</comment>
<feature type="transmembrane region" description="Helical" evidence="5">
    <location>
        <begin position="199"/>
        <end position="222"/>
    </location>
</feature>
<reference evidence="7" key="2">
    <citation type="submission" date="2021-04" db="EMBL/GenBank/DDBJ databases">
        <authorList>
            <person name="Gilroy R."/>
        </authorList>
    </citation>
    <scope>NUCLEOTIDE SEQUENCE</scope>
    <source>
        <strain evidence="7">B3-3758</strain>
    </source>
</reference>
<evidence type="ECO:0000256" key="4">
    <source>
        <dbReference type="ARBA" id="ARBA00023136"/>
    </source>
</evidence>
<name>A0A9E2KG71_9BACE</name>
<evidence type="ECO:0000256" key="3">
    <source>
        <dbReference type="ARBA" id="ARBA00022989"/>
    </source>
</evidence>
<protein>
    <submittedName>
        <fullName evidence="7">O-antigen ligase family protein</fullName>
    </submittedName>
</protein>
<dbReference type="InterPro" id="IPR007016">
    <property type="entry name" value="O-antigen_ligase-rel_domated"/>
</dbReference>
<dbReference type="AlphaFoldDB" id="A0A9E2KG71"/>
<evidence type="ECO:0000256" key="5">
    <source>
        <dbReference type="SAM" id="Phobius"/>
    </source>
</evidence>
<dbReference type="GO" id="GO:0016020">
    <property type="term" value="C:membrane"/>
    <property type="evidence" value="ECO:0007669"/>
    <property type="project" value="UniProtKB-SubCell"/>
</dbReference>
<feature type="domain" description="O-antigen ligase-related" evidence="6">
    <location>
        <begin position="73"/>
        <end position="214"/>
    </location>
</feature>
<reference evidence="7" key="1">
    <citation type="journal article" date="2021" name="PeerJ">
        <title>Extensive microbial diversity within the chicken gut microbiome revealed by metagenomics and culture.</title>
        <authorList>
            <person name="Gilroy R."/>
            <person name="Ravi A."/>
            <person name="Getino M."/>
            <person name="Pursley I."/>
            <person name="Horton D.L."/>
            <person name="Alikhan N.F."/>
            <person name="Baker D."/>
            <person name="Gharbi K."/>
            <person name="Hall N."/>
            <person name="Watson M."/>
            <person name="Adriaenssens E.M."/>
            <person name="Foster-Nyarko E."/>
            <person name="Jarju S."/>
            <person name="Secka A."/>
            <person name="Antonio M."/>
            <person name="Oren A."/>
            <person name="Chaudhuri R.R."/>
            <person name="La Ragione R."/>
            <person name="Hildebrand F."/>
            <person name="Pallen M.J."/>
        </authorList>
    </citation>
    <scope>NUCLEOTIDE SEQUENCE</scope>
    <source>
        <strain evidence="7">B3-3758</strain>
    </source>
</reference>
<feature type="transmembrane region" description="Helical" evidence="5">
    <location>
        <begin position="72"/>
        <end position="105"/>
    </location>
</feature>
<keyword evidence="7" id="KW-0436">Ligase</keyword>
<organism evidence="7 8">
    <name type="scientific">Candidatus Bacteroides intestinipullorum</name>
    <dbReference type="NCBI Taxonomy" id="2838471"/>
    <lineage>
        <taxon>Bacteria</taxon>
        <taxon>Pseudomonadati</taxon>
        <taxon>Bacteroidota</taxon>
        <taxon>Bacteroidia</taxon>
        <taxon>Bacteroidales</taxon>
        <taxon>Bacteroidaceae</taxon>
        <taxon>Bacteroides</taxon>
    </lineage>
</organism>
<sequence length="287" mass="31615">MLKIVIYTCVFIGVGSFFAKFLGINFMKSNFNVVGTFGGLTTHSMLLGPLSGIGAVYLCYKTIATQNKYYGIMTALCVMSVLFSASRSALISSLVACVVVIYKMAERKSKFVRYIFVVSIIFAATFPVWEQASSGIMEKQQRNIESGGQFSSRSSLWNARMEEFKEHPFFGVGFVAIDDTHSSSYSNSKTGVIEPGSSWLSILSMTGLLGAFFVFPILYQAFKIAWKSPNETSTILVGLLSLFYMHMIAEGYIFSAGSFLCFTLWLIVGCASDMKFADSANDNDLCI</sequence>
<evidence type="ECO:0000259" key="6">
    <source>
        <dbReference type="Pfam" id="PF04932"/>
    </source>
</evidence>
<feature type="transmembrane region" description="Helical" evidence="5">
    <location>
        <begin position="242"/>
        <end position="268"/>
    </location>
</feature>
<dbReference type="GO" id="GO:0016874">
    <property type="term" value="F:ligase activity"/>
    <property type="evidence" value="ECO:0007669"/>
    <property type="project" value="UniProtKB-KW"/>
</dbReference>
<evidence type="ECO:0000256" key="2">
    <source>
        <dbReference type="ARBA" id="ARBA00022692"/>
    </source>
</evidence>
<comment type="caution">
    <text evidence="7">The sequence shown here is derived from an EMBL/GenBank/DDBJ whole genome shotgun (WGS) entry which is preliminary data.</text>
</comment>
<accession>A0A9E2KG71</accession>
<keyword evidence="4 5" id="KW-0472">Membrane</keyword>
<feature type="transmembrane region" description="Helical" evidence="5">
    <location>
        <begin position="5"/>
        <end position="27"/>
    </location>
</feature>
<evidence type="ECO:0000313" key="7">
    <source>
        <dbReference type="EMBL" id="MBU3814522.1"/>
    </source>
</evidence>
<dbReference type="Proteomes" id="UP000824236">
    <property type="component" value="Unassembled WGS sequence"/>
</dbReference>
<dbReference type="PANTHER" id="PTHR37422:SF13">
    <property type="entry name" value="LIPOPOLYSACCHARIDE BIOSYNTHESIS PROTEIN PA4999-RELATED"/>
    <property type="match status" value="1"/>
</dbReference>
<dbReference type="Pfam" id="PF04932">
    <property type="entry name" value="Wzy_C"/>
    <property type="match status" value="1"/>
</dbReference>
<feature type="transmembrane region" description="Helical" evidence="5">
    <location>
        <begin position="111"/>
        <end position="129"/>
    </location>
</feature>
<dbReference type="EMBL" id="JAHLFO010000116">
    <property type="protein sequence ID" value="MBU3814522.1"/>
    <property type="molecule type" value="Genomic_DNA"/>
</dbReference>
<dbReference type="InterPro" id="IPR051533">
    <property type="entry name" value="WaaL-like"/>
</dbReference>